<dbReference type="Gene3D" id="1.10.540.10">
    <property type="entry name" value="Acyl-CoA dehydrogenase/oxidase, N-terminal domain"/>
    <property type="match status" value="1"/>
</dbReference>
<dbReference type="AlphaFoldDB" id="A0A1L9SY65"/>
<dbReference type="GeneID" id="63759404"/>
<dbReference type="InterPro" id="IPR006091">
    <property type="entry name" value="Acyl-CoA_Oxase/DH_mid-dom"/>
</dbReference>
<dbReference type="GO" id="GO:0003995">
    <property type="term" value="F:acyl-CoA dehydrogenase activity"/>
    <property type="evidence" value="ECO:0007669"/>
    <property type="project" value="TreeGrafter"/>
</dbReference>
<evidence type="ECO:0000259" key="8">
    <source>
        <dbReference type="Pfam" id="PF02770"/>
    </source>
</evidence>
<feature type="domain" description="Acyl-CoA dehydrogenase/oxidase N-terminal" evidence="9">
    <location>
        <begin position="21"/>
        <end position="151"/>
    </location>
</feature>
<dbReference type="GO" id="GO:0050660">
    <property type="term" value="F:flavin adenine dinucleotide binding"/>
    <property type="evidence" value="ECO:0007669"/>
    <property type="project" value="InterPro"/>
</dbReference>
<protein>
    <recommendedName>
        <fullName evidence="12">Acyl-CoA dehydrogenase</fullName>
    </recommendedName>
</protein>
<dbReference type="SUPFAM" id="SSF56645">
    <property type="entry name" value="Acyl-CoA dehydrogenase NM domain-like"/>
    <property type="match status" value="1"/>
</dbReference>
<dbReference type="VEuPathDB" id="FungiDB:ASPSYDRAFT_165191"/>
<organism evidence="10 11">
    <name type="scientific">Aspergillus sydowii CBS 593.65</name>
    <dbReference type="NCBI Taxonomy" id="1036612"/>
    <lineage>
        <taxon>Eukaryota</taxon>
        <taxon>Fungi</taxon>
        <taxon>Dikarya</taxon>
        <taxon>Ascomycota</taxon>
        <taxon>Pezizomycotina</taxon>
        <taxon>Eurotiomycetes</taxon>
        <taxon>Eurotiomycetidae</taxon>
        <taxon>Eurotiales</taxon>
        <taxon>Aspergillaceae</taxon>
        <taxon>Aspergillus</taxon>
        <taxon>Aspergillus subgen. Nidulantes</taxon>
    </lineage>
</organism>
<dbReference type="Proteomes" id="UP000184356">
    <property type="component" value="Unassembled WGS sequence"/>
</dbReference>
<reference evidence="11" key="1">
    <citation type="journal article" date="2017" name="Genome Biol.">
        <title>Comparative genomics reveals high biological diversity and specific adaptations in the industrially and medically important fungal genus Aspergillus.</title>
        <authorList>
            <person name="de Vries R.P."/>
            <person name="Riley R."/>
            <person name="Wiebenga A."/>
            <person name="Aguilar-Osorio G."/>
            <person name="Amillis S."/>
            <person name="Uchima C.A."/>
            <person name="Anderluh G."/>
            <person name="Asadollahi M."/>
            <person name="Askin M."/>
            <person name="Barry K."/>
            <person name="Battaglia E."/>
            <person name="Bayram O."/>
            <person name="Benocci T."/>
            <person name="Braus-Stromeyer S.A."/>
            <person name="Caldana C."/>
            <person name="Canovas D."/>
            <person name="Cerqueira G.C."/>
            <person name="Chen F."/>
            <person name="Chen W."/>
            <person name="Choi C."/>
            <person name="Clum A."/>
            <person name="Dos Santos R.A."/>
            <person name="Damasio A.R."/>
            <person name="Diallinas G."/>
            <person name="Emri T."/>
            <person name="Fekete E."/>
            <person name="Flipphi M."/>
            <person name="Freyberg S."/>
            <person name="Gallo A."/>
            <person name="Gournas C."/>
            <person name="Habgood R."/>
            <person name="Hainaut M."/>
            <person name="Harispe M.L."/>
            <person name="Henrissat B."/>
            <person name="Hilden K.S."/>
            <person name="Hope R."/>
            <person name="Hossain A."/>
            <person name="Karabika E."/>
            <person name="Karaffa L."/>
            <person name="Karanyi Z."/>
            <person name="Krasevec N."/>
            <person name="Kuo A."/>
            <person name="Kusch H."/>
            <person name="LaButti K."/>
            <person name="Lagendijk E.L."/>
            <person name="Lapidus A."/>
            <person name="Levasseur A."/>
            <person name="Lindquist E."/>
            <person name="Lipzen A."/>
            <person name="Logrieco A.F."/>
            <person name="MacCabe A."/>
            <person name="Maekelae M.R."/>
            <person name="Malavazi I."/>
            <person name="Melin P."/>
            <person name="Meyer V."/>
            <person name="Mielnichuk N."/>
            <person name="Miskei M."/>
            <person name="Molnar A.P."/>
            <person name="Mule G."/>
            <person name="Ngan C.Y."/>
            <person name="Orejas M."/>
            <person name="Orosz E."/>
            <person name="Ouedraogo J.P."/>
            <person name="Overkamp K.M."/>
            <person name="Park H.-S."/>
            <person name="Perrone G."/>
            <person name="Piumi F."/>
            <person name="Punt P.J."/>
            <person name="Ram A.F."/>
            <person name="Ramon A."/>
            <person name="Rauscher S."/>
            <person name="Record E."/>
            <person name="Riano-Pachon D.M."/>
            <person name="Robert V."/>
            <person name="Roehrig J."/>
            <person name="Ruller R."/>
            <person name="Salamov A."/>
            <person name="Salih N.S."/>
            <person name="Samson R.A."/>
            <person name="Sandor E."/>
            <person name="Sanguinetti M."/>
            <person name="Schuetze T."/>
            <person name="Sepcic K."/>
            <person name="Shelest E."/>
            <person name="Sherlock G."/>
            <person name="Sophianopoulou V."/>
            <person name="Squina F.M."/>
            <person name="Sun H."/>
            <person name="Susca A."/>
            <person name="Todd R.B."/>
            <person name="Tsang A."/>
            <person name="Unkles S.E."/>
            <person name="van de Wiele N."/>
            <person name="van Rossen-Uffink D."/>
            <person name="Oliveira J.V."/>
            <person name="Vesth T.C."/>
            <person name="Visser J."/>
            <person name="Yu J.-H."/>
            <person name="Zhou M."/>
            <person name="Andersen M.R."/>
            <person name="Archer D.B."/>
            <person name="Baker S.E."/>
            <person name="Benoit I."/>
            <person name="Brakhage A.A."/>
            <person name="Braus G.H."/>
            <person name="Fischer R."/>
            <person name="Frisvad J.C."/>
            <person name="Goldman G.H."/>
            <person name="Houbraken J."/>
            <person name="Oakley B."/>
            <person name="Pocsi I."/>
            <person name="Scazzocchio C."/>
            <person name="Seiboth B."/>
            <person name="vanKuyk P.A."/>
            <person name="Wortman J."/>
            <person name="Dyer P.S."/>
            <person name="Grigoriev I.V."/>
        </authorList>
    </citation>
    <scope>NUCLEOTIDE SEQUENCE [LARGE SCALE GENOMIC DNA]</scope>
    <source>
        <strain evidence="11">CBS 593.65</strain>
    </source>
</reference>
<dbReference type="EMBL" id="KV878605">
    <property type="protein sequence ID" value="OJJ52109.1"/>
    <property type="molecule type" value="Genomic_DNA"/>
</dbReference>
<feature type="domain" description="Acyl-CoA dehydrogenase/oxidase C-terminal" evidence="7">
    <location>
        <begin position="263"/>
        <end position="420"/>
    </location>
</feature>
<keyword evidence="3 6" id="KW-0285">Flavoprotein</keyword>
<keyword evidence="4 6" id="KW-0274">FAD</keyword>
<comment type="cofactor">
    <cofactor evidence="1 6">
        <name>FAD</name>
        <dbReference type="ChEBI" id="CHEBI:57692"/>
    </cofactor>
</comment>
<dbReference type="Gene3D" id="1.20.140.10">
    <property type="entry name" value="Butyryl-CoA Dehydrogenase, subunit A, domain 3"/>
    <property type="match status" value="1"/>
</dbReference>
<dbReference type="InterPro" id="IPR037069">
    <property type="entry name" value="AcylCoA_DH/ox_N_sf"/>
</dbReference>
<evidence type="ECO:0000256" key="2">
    <source>
        <dbReference type="ARBA" id="ARBA00009347"/>
    </source>
</evidence>
<evidence type="ECO:0000259" key="7">
    <source>
        <dbReference type="Pfam" id="PF00441"/>
    </source>
</evidence>
<evidence type="ECO:0000256" key="4">
    <source>
        <dbReference type="ARBA" id="ARBA00022827"/>
    </source>
</evidence>
<evidence type="ECO:0000256" key="1">
    <source>
        <dbReference type="ARBA" id="ARBA00001974"/>
    </source>
</evidence>
<dbReference type="OrthoDB" id="10254877at2759"/>
<dbReference type="Pfam" id="PF00441">
    <property type="entry name" value="Acyl-CoA_dh_1"/>
    <property type="match status" value="1"/>
</dbReference>
<dbReference type="STRING" id="1036612.A0A1L9SY65"/>
<evidence type="ECO:0000313" key="10">
    <source>
        <dbReference type="EMBL" id="OJJ52109.1"/>
    </source>
</evidence>
<gene>
    <name evidence="10" type="ORF">ASPSYDRAFT_165191</name>
</gene>
<dbReference type="PANTHER" id="PTHR48083:SF15">
    <property type="entry name" value="ACYL-COA DEHYDROGENASE APDG"/>
    <property type="match status" value="1"/>
</dbReference>
<dbReference type="Pfam" id="PF02770">
    <property type="entry name" value="Acyl-CoA_dh_M"/>
    <property type="match status" value="1"/>
</dbReference>
<dbReference type="InterPro" id="IPR009075">
    <property type="entry name" value="AcylCo_DH/oxidase_C"/>
</dbReference>
<dbReference type="Gene3D" id="2.40.110.10">
    <property type="entry name" value="Butyryl-CoA Dehydrogenase, subunit A, domain 2"/>
    <property type="match status" value="1"/>
</dbReference>
<dbReference type="InterPro" id="IPR046373">
    <property type="entry name" value="Acyl-CoA_Oxase/DH_mid-dom_sf"/>
</dbReference>
<evidence type="ECO:0000256" key="3">
    <source>
        <dbReference type="ARBA" id="ARBA00022630"/>
    </source>
</evidence>
<dbReference type="Pfam" id="PF02771">
    <property type="entry name" value="Acyl-CoA_dh_N"/>
    <property type="match status" value="1"/>
</dbReference>
<keyword evidence="5 6" id="KW-0560">Oxidoreductase</keyword>
<dbReference type="RefSeq" id="XP_040695915.1">
    <property type="nucleotide sequence ID" value="XM_040843331.1"/>
</dbReference>
<dbReference type="SUPFAM" id="SSF47203">
    <property type="entry name" value="Acyl-CoA dehydrogenase C-terminal domain-like"/>
    <property type="match status" value="1"/>
</dbReference>
<dbReference type="InterPro" id="IPR036250">
    <property type="entry name" value="AcylCo_DH-like_C"/>
</dbReference>
<dbReference type="PANTHER" id="PTHR48083">
    <property type="entry name" value="MEDIUM-CHAIN SPECIFIC ACYL-COA DEHYDROGENASE, MITOCHONDRIAL-RELATED"/>
    <property type="match status" value="1"/>
</dbReference>
<proteinExistence type="inferred from homology"/>
<dbReference type="InterPro" id="IPR013786">
    <property type="entry name" value="AcylCoA_DH/ox_N"/>
</dbReference>
<dbReference type="GO" id="GO:0005737">
    <property type="term" value="C:cytoplasm"/>
    <property type="evidence" value="ECO:0007669"/>
    <property type="project" value="TreeGrafter"/>
</dbReference>
<keyword evidence="11" id="KW-1185">Reference proteome</keyword>
<evidence type="ECO:0000256" key="6">
    <source>
        <dbReference type="RuleBase" id="RU362125"/>
    </source>
</evidence>
<evidence type="ECO:0000256" key="5">
    <source>
        <dbReference type="ARBA" id="ARBA00023002"/>
    </source>
</evidence>
<dbReference type="InterPro" id="IPR009100">
    <property type="entry name" value="AcylCoA_DH/oxidase_NM_dom_sf"/>
</dbReference>
<evidence type="ECO:0000313" key="11">
    <source>
        <dbReference type="Proteomes" id="UP000184356"/>
    </source>
</evidence>
<evidence type="ECO:0000259" key="9">
    <source>
        <dbReference type="Pfam" id="PF02771"/>
    </source>
</evidence>
<comment type="similarity">
    <text evidence="2 6">Belongs to the acyl-CoA dehydrogenase family.</text>
</comment>
<name>A0A1L9SY65_9EURO</name>
<accession>A0A1L9SY65</accession>
<feature type="domain" description="Acyl-CoA oxidase/dehydrogenase middle" evidence="8">
    <location>
        <begin position="155"/>
        <end position="251"/>
    </location>
</feature>
<dbReference type="InterPro" id="IPR050741">
    <property type="entry name" value="Acyl-CoA_dehydrogenase"/>
</dbReference>
<dbReference type="GO" id="GO:0033539">
    <property type="term" value="P:fatty acid beta-oxidation using acyl-CoA dehydrogenase"/>
    <property type="evidence" value="ECO:0007669"/>
    <property type="project" value="TreeGrafter"/>
</dbReference>
<evidence type="ECO:0008006" key="12">
    <source>
        <dbReference type="Google" id="ProtNLM"/>
    </source>
</evidence>
<sequence length="436" mass="47269">MAAVPFSTPSWLQGLPSPYHTESHRKWQKACHDFMQKHLHAHAMEWENAGDVPPNVFKTFSEHNMLIPALPAPLPVDLLKLHGIDNFLGVVKVEEFDYMHFAIYISEMRASGLPGPSSALMSGVAYAVPPLIKYGSPQLQDRFVSRFLKGDIRACIGITEPGAGSDVANIATTAVKSADGKHYIVNGAKKWITNGIWADYCTMAVRTGGPGGGGLSLLLVPLKNHPGVTVRRIKVGGGTTGGTSYIDLDDVKVPVGNLIGQEGKGMKMVMTNFNHERLLIAIGVTRSARVALSSAFAYVMKREAFEKPLMDQPVVRHRLAKCGGELESLAAWVDQLVYQMGHLEKKISDVELGGLTALAKARAGMVFDKCARCAVLLFGGNGFTRTGQGELVEKLSREVPGARIPGGSEDVLLDLSVRQLLKNYNAKMRALELSKL</sequence>